<evidence type="ECO:0000313" key="2">
    <source>
        <dbReference type="Proteomes" id="UP001054945"/>
    </source>
</evidence>
<reference evidence="1 2" key="1">
    <citation type="submission" date="2021-06" db="EMBL/GenBank/DDBJ databases">
        <title>Caerostris extrusa draft genome.</title>
        <authorList>
            <person name="Kono N."/>
            <person name="Arakawa K."/>
        </authorList>
    </citation>
    <scope>NUCLEOTIDE SEQUENCE [LARGE SCALE GENOMIC DNA]</scope>
</reference>
<name>A0AAV4PLG0_CAEEX</name>
<sequence length="145" mass="16506">MDAHLRFIFHCLRVSNALCHNFHENPIPCVQDLAAAALLCKEPESKGKELATTATKQPQTQKVHPHFGLGSQDVKRQDALWIEINRWNESLPEVNAVLNLNKWTLFCGSFFTVYGFQMLFLPQFPRKSHPKHTGLSSSNPPLQRT</sequence>
<dbReference type="EMBL" id="BPLR01004726">
    <property type="protein sequence ID" value="GIX96996.1"/>
    <property type="molecule type" value="Genomic_DNA"/>
</dbReference>
<protein>
    <submittedName>
        <fullName evidence="1">Uncharacterized protein</fullName>
    </submittedName>
</protein>
<dbReference type="AlphaFoldDB" id="A0AAV4PLG0"/>
<evidence type="ECO:0000313" key="1">
    <source>
        <dbReference type="EMBL" id="GIX96996.1"/>
    </source>
</evidence>
<comment type="caution">
    <text evidence="1">The sequence shown here is derived from an EMBL/GenBank/DDBJ whole genome shotgun (WGS) entry which is preliminary data.</text>
</comment>
<gene>
    <name evidence="1" type="ORF">CEXT_453161</name>
</gene>
<organism evidence="1 2">
    <name type="scientific">Caerostris extrusa</name>
    <name type="common">Bark spider</name>
    <name type="synonym">Caerostris bankana</name>
    <dbReference type="NCBI Taxonomy" id="172846"/>
    <lineage>
        <taxon>Eukaryota</taxon>
        <taxon>Metazoa</taxon>
        <taxon>Ecdysozoa</taxon>
        <taxon>Arthropoda</taxon>
        <taxon>Chelicerata</taxon>
        <taxon>Arachnida</taxon>
        <taxon>Araneae</taxon>
        <taxon>Araneomorphae</taxon>
        <taxon>Entelegynae</taxon>
        <taxon>Araneoidea</taxon>
        <taxon>Araneidae</taxon>
        <taxon>Caerostris</taxon>
    </lineage>
</organism>
<accession>A0AAV4PLG0</accession>
<dbReference type="Proteomes" id="UP001054945">
    <property type="component" value="Unassembled WGS sequence"/>
</dbReference>
<proteinExistence type="predicted"/>
<keyword evidence="2" id="KW-1185">Reference proteome</keyword>